<keyword evidence="1" id="KW-1133">Transmembrane helix</keyword>
<organism evidence="2">
    <name type="scientific">Amblyomma americanum</name>
    <name type="common">Lone star tick</name>
    <dbReference type="NCBI Taxonomy" id="6943"/>
    <lineage>
        <taxon>Eukaryota</taxon>
        <taxon>Metazoa</taxon>
        <taxon>Ecdysozoa</taxon>
        <taxon>Arthropoda</taxon>
        <taxon>Chelicerata</taxon>
        <taxon>Arachnida</taxon>
        <taxon>Acari</taxon>
        <taxon>Parasitiformes</taxon>
        <taxon>Ixodida</taxon>
        <taxon>Ixodoidea</taxon>
        <taxon>Ixodidae</taxon>
        <taxon>Amblyomminae</taxon>
        <taxon>Amblyomma</taxon>
    </lineage>
</organism>
<sequence length="224" mass="25666">MFPTMRNLYAFWAFLNIAIFIYAGLGLGNSLPGNGDNLNITKILDTDEILWLYLETIQTGPHPCPGPYCFTRTETCICNIKNDLSDKYYNFTQAMESGGHETSHRYVGLFVNDTKPPKSMNVTEIQGNWGQESYLYTLQYTDEYTYNCSVFFVSPLKNLLSFEQQALPIYIKNNSVKEGPSSGCKTFFEERCKEKGTQYQPYSNECKPPMYDKTGDEQNTNDIH</sequence>
<keyword evidence="1" id="KW-0812">Transmembrane</keyword>
<reference evidence="2" key="1">
    <citation type="journal article" date="2015" name="PLoS ONE">
        <title>An Insight into the Sialome of the Lone Star Tick, Amblyomma americanum, with a Glimpse on Its Time Dependent Gene Expression.</title>
        <authorList>
            <person name="Karim S."/>
            <person name="Ribeiro J.M."/>
        </authorList>
    </citation>
    <scope>NUCLEOTIDE SEQUENCE</scope>
    <source>
        <tissue evidence="2">Salivary gland</tissue>
    </source>
</reference>
<protein>
    <submittedName>
        <fullName evidence="2">Putative secreted protein</fullName>
    </submittedName>
</protein>
<proteinExistence type="evidence at transcript level"/>
<evidence type="ECO:0000256" key="1">
    <source>
        <dbReference type="SAM" id="Phobius"/>
    </source>
</evidence>
<keyword evidence="1" id="KW-0472">Membrane</keyword>
<evidence type="ECO:0000313" key="2">
    <source>
        <dbReference type="EMBL" id="JAG92566.1"/>
    </source>
</evidence>
<feature type="transmembrane region" description="Helical" evidence="1">
    <location>
        <begin position="7"/>
        <end position="27"/>
    </location>
</feature>
<accession>A0A0C9RY27</accession>
<dbReference type="EMBL" id="GBZX01000174">
    <property type="protein sequence ID" value="JAG92566.1"/>
    <property type="molecule type" value="mRNA"/>
</dbReference>
<dbReference type="InterPro" id="IPR012674">
    <property type="entry name" value="Calycin"/>
</dbReference>
<name>A0A0C9RY27_AMBAM</name>
<dbReference type="AlphaFoldDB" id="A0A0C9RY27"/>
<dbReference type="Gene3D" id="2.40.128.20">
    <property type="match status" value="1"/>
</dbReference>